<evidence type="ECO:0000256" key="3">
    <source>
        <dbReference type="ARBA" id="ARBA00018408"/>
    </source>
</evidence>
<evidence type="ECO:0000256" key="4">
    <source>
        <dbReference type="ARBA" id="ARBA00022490"/>
    </source>
</evidence>
<comment type="function">
    <text evidence="8">Plays a role in the organization of both preexisting and nascent microtubules in interphase cells. During mitosis, required for the organization and orientation of the mitotic spindle.</text>
</comment>
<feature type="coiled-coil region" evidence="9">
    <location>
        <begin position="503"/>
        <end position="595"/>
    </location>
</feature>
<feature type="coiled-coil region" evidence="9">
    <location>
        <begin position="327"/>
        <end position="413"/>
    </location>
</feature>
<dbReference type="GO" id="GO:0005813">
    <property type="term" value="C:centrosome"/>
    <property type="evidence" value="ECO:0007669"/>
    <property type="project" value="UniProtKB-SubCell"/>
</dbReference>
<feature type="region of interest" description="Disordered" evidence="10">
    <location>
        <begin position="153"/>
        <end position="249"/>
    </location>
</feature>
<evidence type="ECO:0000256" key="5">
    <source>
        <dbReference type="ARBA" id="ARBA00022803"/>
    </source>
</evidence>
<name>D8LE25_ECTSI</name>
<organism evidence="11 12">
    <name type="scientific">Ectocarpus siliculosus</name>
    <name type="common">Brown alga</name>
    <name type="synonym">Conferva siliculosa</name>
    <dbReference type="NCBI Taxonomy" id="2880"/>
    <lineage>
        <taxon>Eukaryota</taxon>
        <taxon>Sar</taxon>
        <taxon>Stramenopiles</taxon>
        <taxon>Ochrophyta</taxon>
        <taxon>PX clade</taxon>
        <taxon>Phaeophyceae</taxon>
        <taxon>Ectocarpales</taxon>
        <taxon>Ectocarpaceae</taxon>
        <taxon>Ectocarpus</taxon>
    </lineage>
</organism>
<feature type="compositionally biased region" description="Gly residues" evidence="10">
    <location>
        <begin position="127"/>
        <end position="137"/>
    </location>
</feature>
<evidence type="ECO:0000256" key="6">
    <source>
        <dbReference type="ARBA" id="ARBA00023054"/>
    </source>
</evidence>
<dbReference type="InParanoid" id="D8LE25"/>
<feature type="region of interest" description="Disordered" evidence="10">
    <location>
        <begin position="27"/>
        <end position="46"/>
    </location>
</feature>
<evidence type="ECO:0000256" key="7">
    <source>
        <dbReference type="ARBA" id="ARBA00023212"/>
    </source>
</evidence>
<sequence length="886" mass="96727">MAESDGSSSEMSDDALQKLVSRLVEVGGELGGEDADTTAEPQSPGHARALIMGATSAQAAAPSDCTDSSGDEELVSAATGQPIWPSLAQDQPSPIQAPRDTRSPRADGYDREADLLESAHASDDSSEGGGGGGGARGAGADFPLAAIATRAVEEARVETDSCGYEGDVGEGARRMTTPSFRRATGIAPPGFPSNKDGAEADDEASGKEATKSHVPQQPASLDMSARGMISHYGGGRLNPPQTNEGSPWDALNESLREQGFREVSLSRPGGSIAVPDPTSLADTLRDVVFKHGERGRAIQEMSLELQRRDNVGGHRESVLNESFRRERSDLSKRSAGAEARAAALEAENKRLQDQLALDSRRARAESANLASQLKQSEHRVKAKEAAAQRLMDKLQEEAEKERLSQQRERAILTKFRQKEAAAVVAVRGSGGGGANDSRVAESLIAHSKAQERSEAEMDKLRAEISRLGDELREKENTILKHRLGPDWTPDLDPKVAPASSDELRELRDRLVESERSVRVMKQRETRALERCASMEKECAEVQAKADETQDALVNARLELSSRPSLRNWRASQRRIQDLETRLGQATSQAKEAMDVAELRRWVDTRELMRRDRGNHRLKLDRLEELPTAVLKQVVQDACRLLSLQDVSLLGSSVSKLIKAVQMLPRLERFVNSVCGFVFRHSTEVLSAPSDGMLSQSLAGKARTMEDVLPLLELWLARAQEPVKLKEFHRGVLRVLETRAGESQGAHGSVFKSDRAATSAVQHLVDLERRSLQEMHLNERADRSMKDDPSPVNRVVQHFQLLFGVSSLGGCLPKLNELYRFSSETKTFLRTCGDLLNMPEASGSEAIMRRLETVLEGTVDADADARLRVSHDAESWAGQSIELAAEA</sequence>
<dbReference type="PANTHER" id="PTHR14594:SF1">
    <property type="entry name" value="CENTROSOMAL PROTEIN OF 70 KDA"/>
    <property type="match status" value="1"/>
</dbReference>
<keyword evidence="12" id="KW-1185">Reference proteome</keyword>
<evidence type="ECO:0000256" key="2">
    <source>
        <dbReference type="ARBA" id="ARBA00011832"/>
    </source>
</evidence>
<dbReference type="OMA" id="EMYTHAL"/>
<feature type="compositionally biased region" description="Basic and acidic residues" evidence="10">
    <location>
        <begin position="99"/>
        <end position="114"/>
    </location>
</feature>
<dbReference type="InterPro" id="IPR037692">
    <property type="entry name" value="CEP70"/>
</dbReference>
<dbReference type="OrthoDB" id="2020926at2759"/>
<reference evidence="11 12" key="1">
    <citation type="journal article" date="2010" name="Nature">
        <title>The Ectocarpus genome and the independent evolution of multicellularity in brown algae.</title>
        <authorList>
            <person name="Cock J.M."/>
            <person name="Sterck L."/>
            <person name="Rouze P."/>
            <person name="Scornet D."/>
            <person name="Allen A.E."/>
            <person name="Amoutzias G."/>
            <person name="Anthouard V."/>
            <person name="Artiguenave F."/>
            <person name="Aury J.M."/>
            <person name="Badger J.H."/>
            <person name="Beszteri B."/>
            <person name="Billiau K."/>
            <person name="Bonnet E."/>
            <person name="Bothwell J.H."/>
            <person name="Bowler C."/>
            <person name="Boyen C."/>
            <person name="Brownlee C."/>
            <person name="Carrano C.J."/>
            <person name="Charrier B."/>
            <person name="Cho G.Y."/>
            <person name="Coelho S.M."/>
            <person name="Collen J."/>
            <person name="Corre E."/>
            <person name="Da Silva C."/>
            <person name="Delage L."/>
            <person name="Delaroque N."/>
            <person name="Dittami S.M."/>
            <person name="Doulbeau S."/>
            <person name="Elias M."/>
            <person name="Farnham G."/>
            <person name="Gachon C.M."/>
            <person name="Gschloessl B."/>
            <person name="Heesch S."/>
            <person name="Jabbari K."/>
            <person name="Jubin C."/>
            <person name="Kawai H."/>
            <person name="Kimura K."/>
            <person name="Kloareg B."/>
            <person name="Kupper F.C."/>
            <person name="Lang D."/>
            <person name="Le Bail A."/>
            <person name="Leblanc C."/>
            <person name="Lerouge P."/>
            <person name="Lohr M."/>
            <person name="Lopez P.J."/>
            <person name="Martens C."/>
            <person name="Maumus F."/>
            <person name="Michel G."/>
            <person name="Miranda-Saavedra D."/>
            <person name="Morales J."/>
            <person name="Moreau H."/>
            <person name="Motomura T."/>
            <person name="Nagasato C."/>
            <person name="Napoli C.A."/>
            <person name="Nelson D.R."/>
            <person name="Nyvall-Collen P."/>
            <person name="Peters A.F."/>
            <person name="Pommier C."/>
            <person name="Potin P."/>
            <person name="Poulain J."/>
            <person name="Quesneville H."/>
            <person name="Read B."/>
            <person name="Rensing S.A."/>
            <person name="Ritter A."/>
            <person name="Rousvoal S."/>
            <person name="Samanta M."/>
            <person name="Samson G."/>
            <person name="Schroeder D.C."/>
            <person name="Segurens B."/>
            <person name="Strittmatter M."/>
            <person name="Tonon T."/>
            <person name="Tregear J.W."/>
            <person name="Valentin K."/>
            <person name="von Dassow P."/>
            <person name="Yamagishi T."/>
            <person name="Van de Peer Y."/>
            <person name="Wincker P."/>
        </authorList>
    </citation>
    <scope>NUCLEOTIDE SEQUENCE [LARGE SCALE GENOMIC DNA]</scope>
    <source>
        <strain evidence="12">Ec32 / CCAP1310/4</strain>
    </source>
</reference>
<dbReference type="PANTHER" id="PTHR14594">
    <property type="entry name" value="CENTROSOMAL PROTEIN OF 70 KDA"/>
    <property type="match status" value="1"/>
</dbReference>
<dbReference type="GO" id="GO:0060271">
    <property type="term" value="P:cilium assembly"/>
    <property type="evidence" value="ECO:0007669"/>
    <property type="project" value="InterPro"/>
</dbReference>
<evidence type="ECO:0000313" key="12">
    <source>
        <dbReference type="Proteomes" id="UP000002630"/>
    </source>
</evidence>
<evidence type="ECO:0000256" key="8">
    <source>
        <dbReference type="ARBA" id="ARBA00025273"/>
    </source>
</evidence>
<feature type="region of interest" description="Disordered" evidence="10">
    <location>
        <begin position="54"/>
        <end position="140"/>
    </location>
</feature>
<keyword evidence="6 9" id="KW-0175">Coiled coil</keyword>
<evidence type="ECO:0000256" key="1">
    <source>
        <dbReference type="ARBA" id="ARBA00004300"/>
    </source>
</evidence>
<dbReference type="eggNOG" id="ENOG502RC83">
    <property type="taxonomic scope" value="Eukaryota"/>
</dbReference>
<dbReference type="GO" id="GO:0043015">
    <property type="term" value="F:gamma-tubulin binding"/>
    <property type="evidence" value="ECO:0007669"/>
    <property type="project" value="InterPro"/>
</dbReference>
<comment type="subunit">
    <text evidence="2">Directly interacts with tubulin-gamma; this interaction determines centrosomal localization.</text>
</comment>
<keyword evidence="4" id="KW-0963">Cytoplasm</keyword>
<evidence type="ECO:0000256" key="10">
    <source>
        <dbReference type="SAM" id="MobiDB-lite"/>
    </source>
</evidence>
<dbReference type="EMBL" id="FN649728">
    <property type="protein sequence ID" value="CBN78542.1"/>
    <property type="molecule type" value="Genomic_DNA"/>
</dbReference>
<dbReference type="GO" id="GO:0070507">
    <property type="term" value="P:regulation of microtubule cytoskeleton organization"/>
    <property type="evidence" value="ECO:0007669"/>
    <property type="project" value="InterPro"/>
</dbReference>
<comment type="subcellular location">
    <subcellularLocation>
        <location evidence="1">Cytoplasm</location>
        <location evidence="1">Cytoskeleton</location>
        <location evidence="1">Microtubule organizing center</location>
        <location evidence="1">Centrosome</location>
    </subcellularLocation>
</comment>
<dbReference type="EMBL" id="FN647931">
    <property type="protein sequence ID" value="CBN78542.1"/>
    <property type="molecule type" value="Genomic_DNA"/>
</dbReference>
<keyword evidence="5" id="KW-0802">TPR repeat</keyword>
<accession>D8LE25</accession>
<keyword evidence="7" id="KW-0206">Cytoskeleton</keyword>
<evidence type="ECO:0000313" key="11">
    <source>
        <dbReference type="EMBL" id="CBN78542.1"/>
    </source>
</evidence>
<gene>
    <name evidence="11" type="ORF">Esi_0129_0041</name>
</gene>
<proteinExistence type="predicted"/>
<dbReference type="AlphaFoldDB" id="D8LE25"/>
<feature type="coiled-coil region" evidence="9">
    <location>
        <begin position="443"/>
        <end position="477"/>
    </location>
</feature>
<dbReference type="Proteomes" id="UP000002630">
    <property type="component" value="Linkage Group LG03"/>
</dbReference>
<protein>
    <recommendedName>
        <fullName evidence="3">Centrosomal protein of 70 kDa</fullName>
    </recommendedName>
</protein>
<evidence type="ECO:0000256" key="9">
    <source>
        <dbReference type="SAM" id="Coils"/>
    </source>
</evidence>